<evidence type="ECO:0000256" key="5">
    <source>
        <dbReference type="ARBA" id="ARBA00022741"/>
    </source>
</evidence>
<comment type="catalytic activity">
    <reaction evidence="8">
        <text>L-threonyl-[protein] + ATP = O-phospho-L-threonyl-[protein] + ADP + H(+)</text>
        <dbReference type="Rhea" id="RHEA:46608"/>
        <dbReference type="Rhea" id="RHEA-COMP:11060"/>
        <dbReference type="Rhea" id="RHEA-COMP:11605"/>
        <dbReference type="ChEBI" id="CHEBI:15378"/>
        <dbReference type="ChEBI" id="CHEBI:30013"/>
        <dbReference type="ChEBI" id="CHEBI:30616"/>
        <dbReference type="ChEBI" id="CHEBI:61977"/>
        <dbReference type="ChEBI" id="CHEBI:456216"/>
        <dbReference type="EC" id="2.7.11.1"/>
    </reaction>
</comment>
<dbReference type="PANTHER" id="PTHR47096">
    <property type="entry name" value="MISSHAPEN LIKE KINASE 1"/>
    <property type="match status" value="1"/>
</dbReference>
<dbReference type="CDD" id="cd06636">
    <property type="entry name" value="STKc_MAP4K4_6_N"/>
    <property type="match status" value="1"/>
</dbReference>
<feature type="compositionally biased region" description="Low complexity" evidence="11">
    <location>
        <begin position="663"/>
        <end position="674"/>
    </location>
</feature>
<dbReference type="FunFam" id="1.10.510.10:FF:000003">
    <property type="entry name" value="TRAF2 and NCK-interacting protein kinase isoform 4"/>
    <property type="match status" value="1"/>
</dbReference>
<keyword evidence="5 10" id="KW-0547">Nucleotide-binding</keyword>
<feature type="compositionally biased region" description="Basic and acidic residues" evidence="11">
    <location>
        <begin position="680"/>
        <end position="689"/>
    </location>
</feature>
<evidence type="ECO:0000256" key="7">
    <source>
        <dbReference type="ARBA" id="ARBA00022840"/>
    </source>
</evidence>
<dbReference type="InterPro" id="IPR000719">
    <property type="entry name" value="Prot_kinase_dom"/>
</dbReference>
<reference evidence="15" key="1">
    <citation type="submission" date="2025-08" db="UniProtKB">
        <authorList>
            <consortium name="RefSeq"/>
        </authorList>
    </citation>
    <scope>IDENTIFICATION</scope>
</reference>
<dbReference type="Gene3D" id="1.10.510.10">
    <property type="entry name" value="Transferase(Phosphotransferase) domain 1"/>
    <property type="match status" value="1"/>
</dbReference>
<keyword evidence="14" id="KW-1185">Reference proteome</keyword>
<keyword evidence="7 10" id="KW-0067">ATP-binding</keyword>
<feature type="domain" description="CNH" evidence="13">
    <location>
        <begin position="945"/>
        <end position="1232"/>
    </location>
</feature>
<feature type="region of interest" description="Disordered" evidence="11">
    <location>
        <begin position="303"/>
        <end position="352"/>
    </location>
</feature>
<feature type="compositionally biased region" description="Acidic residues" evidence="11">
    <location>
        <begin position="317"/>
        <end position="338"/>
    </location>
</feature>
<dbReference type="InterPro" id="IPR051700">
    <property type="entry name" value="STE20_Ser-Thr_kinase"/>
</dbReference>
<comment type="catalytic activity">
    <reaction evidence="9">
        <text>L-seryl-[protein] + ATP = O-phospho-L-seryl-[protein] + ADP + H(+)</text>
        <dbReference type="Rhea" id="RHEA:17989"/>
        <dbReference type="Rhea" id="RHEA-COMP:9863"/>
        <dbReference type="Rhea" id="RHEA-COMP:11604"/>
        <dbReference type="ChEBI" id="CHEBI:15378"/>
        <dbReference type="ChEBI" id="CHEBI:29999"/>
        <dbReference type="ChEBI" id="CHEBI:30616"/>
        <dbReference type="ChEBI" id="CHEBI:83421"/>
        <dbReference type="ChEBI" id="CHEBI:456216"/>
        <dbReference type="EC" id="2.7.11.1"/>
    </reaction>
</comment>
<feature type="compositionally biased region" description="Acidic residues" evidence="11">
    <location>
        <begin position="787"/>
        <end position="803"/>
    </location>
</feature>
<feature type="binding site" evidence="10">
    <location>
        <position position="54"/>
    </location>
    <ligand>
        <name>ATP</name>
        <dbReference type="ChEBI" id="CHEBI:30616"/>
    </ligand>
</feature>
<feature type="compositionally biased region" description="Pro residues" evidence="11">
    <location>
        <begin position="509"/>
        <end position="522"/>
    </location>
</feature>
<evidence type="ECO:0000259" key="12">
    <source>
        <dbReference type="PROSITE" id="PS50011"/>
    </source>
</evidence>
<dbReference type="GO" id="GO:0004674">
    <property type="term" value="F:protein serine/threonine kinase activity"/>
    <property type="evidence" value="ECO:0007669"/>
    <property type="project" value="UniProtKB-KW"/>
</dbReference>
<evidence type="ECO:0000256" key="6">
    <source>
        <dbReference type="ARBA" id="ARBA00022777"/>
    </source>
</evidence>
<dbReference type="SMART" id="SM00220">
    <property type="entry name" value="S_TKc"/>
    <property type="match status" value="1"/>
</dbReference>
<dbReference type="PROSITE" id="PS00107">
    <property type="entry name" value="PROTEIN_KINASE_ATP"/>
    <property type="match status" value="1"/>
</dbReference>
<proteinExistence type="inferred from homology"/>
<dbReference type="EC" id="2.7.11.1" evidence="2"/>
<evidence type="ECO:0000256" key="9">
    <source>
        <dbReference type="ARBA" id="ARBA00048679"/>
    </source>
</evidence>
<feature type="compositionally biased region" description="Basic and acidic residues" evidence="11">
    <location>
        <begin position="735"/>
        <end position="745"/>
    </location>
</feature>
<keyword evidence="4" id="KW-0808">Transferase</keyword>
<dbReference type="Pfam" id="PF00069">
    <property type="entry name" value="Pkinase"/>
    <property type="match status" value="1"/>
</dbReference>
<accession>A0A6P8U8J6</accession>
<dbReference type="PROSITE" id="PS50011">
    <property type="entry name" value="PROTEIN_KINASE_DOM"/>
    <property type="match status" value="1"/>
</dbReference>
<keyword evidence="3" id="KW-0723">Serine/threonine-protein kinase</keyword>
<dbReference type="SMART" id="SM00036">
    <property type="entry name" value="CNH"/>
    <property type="match status" value="1"/>
</dbReference>
<dbReference type="InterPro" id="IPR011009">
    <property type="entry name" value="Kinase-like_dom_sf"/>
</dbReference>
<evidence type="ECO:0000256" key="8">
    <source>
        <dbReference type="ARBA" id="ARBA00047899"/>
    </source>
</evidence>
<dbReference type="GO" id="GO:0005829">
    <property type="term" value="C:cytosol"/>
    <property type="evidence" value="ECO:0007669"/>
    <property type="project" value="TreeGrafter"/>
</dbReference>
<gene>
    <name evidence="15" type="primary">LOC117546888</name>
</gene>
<keyword evidence="6" id="KW-0418">Kinase</keyword>
<feature type="compositionally biased region" description="Low complexity" evidence="11">
    <location>
        <begin position="920"/>
        <end position="931"/>
    </location>
</feature>
<organism evidence="14 15">
    <name type="scientific">Gymnodraco acuticeps</name>
    <name type="common">Antarctic dragonfish</name>
    <dbReference type="NCBI Taxonomy" id="8218"/>
    <lineage>
        <taxon>Eukaryota</taxon>
        <taxon>Metazoa</taxon>
        <taxon>Chordata</taxon>
        <taxon>Craniata</taxon>
        <taxon>Vertebrata</taxon>
        <taxon>Euteleostomi</taxon>
        <taxon>Actinopterygii</taxon>
        <taxon>Neopterygii</taxon>
        <taxon>Teleostei</taxon>
        <taxon>Neoteleostei</taxon>
        <taxon>Acanthomorphata</taxon>
        <taxon>Eupercaria</taxon>
        <taxon>Perciformes</taxon>
        <taxon>Notothenioidei</taxon>
        <taxon>Bathydraconidae</taxon>
        <taxon>Gymnodraco</taxon>
    </lineage>
</organism>
<dbReference type="PANTHER" id="PTHR47096:SF1">
    <property type="entry name" value="MISSHAPEN LIKE KINASE 1"/>
    <property type="match status" value="1"/>
</dbReference>
<evidence type="ECO:0000256" key="11">
    <source>
        <dbReference type="SAM" id="MobiDB-lite"/>
    </source>
</evidence>
<feature type="region of interest" description="Disordered" evidence="11">
    <location>
        <begin position="498"/>
        <end position="854"/>
    </location>
</feature>
<dbReference type="GO" id="GO:0005524">
    <property type="term" value="F:ATP binding"/>
    <property type="evidence" value="ECO:0007669"/>
    <property type="project" value="UniProtKB-UniRule"/>
</dbReference>
<feature type="compositionally biased region" description="Low complexity" evidence="11">
    <location>
        <begin position="693"/>
        <end position="705"/>
    </location>
</feature>
<feature type="compositionally biased region" description="Polar residues" evidence="11">
    <location>
        <begin position="576"/>
        <end position="606"/>
    </location>
</feature>
<dbReference type="GeneID" id="117546888"/>
<evidence type="ECO:0000313" key="14">
    <source>
        <dbReference type="Proteomes" id="UP000515161"/>
    </source>
</evidence>
<feature type="compositionally biased region" description="Pro residues" evidence="11">
    <location>
        <begin position="563"/>
        <end position="574"/>
    </location>
</feature>
<dbReference type="InterPro" id="IPR008271">
    <property type="entry name" value="Ser/Thr_kinase_AS"/>
</dbReference>
<feature type="compositionally biased region" description="Basic and acidic residues" evidence="11">
    <location>
        <begin position="762"/>
        <end position="777"/>
    </location>
</feature>
<dbReference type="InterPro" id="IPR017441">
    <property type="entry name" value="Protein_kinase_ATP_BS"/>
</dbReference>
<feature type="region of interest" description="Disordered" evidence="11">
    <location>
        <begin position="907"/>
        <end position="934"/>
    </location>
</feature>
<name>A0A6P8U8J6_GYMAC</name>
<feature type="region of interest" description="Disordered" evidence="11">
    <location>
        <begin position="399"/>
        <end position="467"/>
    </location>
</feature>
<feature type="compositionally biased region" description="Basic and acidic residues" evidence="11">
    <location>
        <begin position="907"/>
        <end position="916"/>
    </location>
</feature>
<evidence type="ECO:0000259" key="13">
    <source>
        <dbReference type="PROSITE" id="PS50219"/>
    </source>
</evidence>
<evidence type="ECO:0000256" key="2">
    <source>
        <dbReference type="ARBA" id="ARBA00012513"/>
    </source>
</evidence>
<feature type="domain" description="Protein kinase" evidence="12">
    <location>
        <begin position="25"/>
        <end position="289"/>
    </location>
</feature>
<evidence type="ECO:0000256" key="10">
    <source>
        <dbReference type="PROSITE-ProRule" id="PRU10141"/>
    </source>
</evidence>
<dbReference type="SUPFAM" id="SSF56112">
    <property type="entry name" value="Protein kinase-like (PK-like)"/>
    <property type="match status" value="1"/>
</dbReference>
<feature type="compositionally biased region" description="Low complexity" evidence="11">
    <location>
        <begin position="552"/>
        <end position="562"/>
    </location>
</feature>
<evidence type="ECO:0000313" key="15">
    <source>
        <dbReference type="RefSeq" id="XP_034073153.1"/>
    </source>
</evidence>
<comment type="similarity">
    <text evidence="1">Belongs to the protein kinase superfamily. STE Ser/Thr protein kinase family. STE20 subfamily.</text>
</comment>
<evidence type="ECO:0000256" key="4">
    <source>
        <dbReference type="ARBA" id="ARBA00022679"/>
    </source>
</evidence>
<sequence>MANDSPAKSLVDIDLASLRDPAGIFELVEVVGNGTYGQVYKGRHVKTGQLAAIKVMDVTEDEEEEIKLEINMLKKYSHHRNIATYYGAFIKKSPPGHDDQLWLVMEFCGAGSITDLVKNTKGNQLKEDWIAYISREILRGLAHLHAHHVIHRDIKGQNVLLTENAEVKLVDFGVSAQLDRTVGRRNTFIGTPYWMAPEVIACDENPDATYDYRSDLWSTGITAIEMAEGAPPLCDMHPMRALFLIPRNPPPRLKSKKWSKKFISFIEGSLVKNYTQRPPTEQLLKHPFIRDQPNERQVRIQLKDHIDRTKKKRGEKDETEYEYSGSEEEEEDPPEQEGEPSSIVNQPGESTLRRDFIRLQQENKERSEALRRQQHLQEQQLREQEEYKRQLLAERQKRIEQQKEQRRRLEEQQRREREMRRQQEREQRRREQEDKRRVEEMDRRRKEEEERRRADDEKRRNDREQDYIRRQLEEEQRHLEMLQEQLLREQAMLLADERYRKNIQGSPQVAPPPKQPPLPPRSSEPFSNGGPSSSEAVAMQRPMEPQVQWSHLAALKSSISAAPSPPLPPPPPPVTVSRSQSFSEPAGVNSSFAQLQLRSQDPQQHPSPARTDPQPQPPLHHPQGLSRAEPQVSGEEVPPKVPVRTTSRSPVLSRRESPLPQQPGIAAGPRIAAGSVEQRPLWDRVEKLQPRPGSGSSSGSSNSSSQASPGDRFRPRCESPASSKSEGSPLQRPENVPKKPDEKNLARPTRPAGDADLTALAKELRAVDDPRPPHKVTDYSSSSEDSGTTDEEDDEEVDQEAGEESTSGPEDSRAGFSHGFRRRMSNGETESAKTMLVEDSENEKGMTSSKDGTLVIRQSQSESNSMSKHKSSSSFTPFIDPRLLQISPSSGSSLNNIAAFGPDGRLADPLKADPSRKGSVVNVNPVNTRPPSDTPEIRKYKKRFNSEILCAALWGVNLLVGTESGLMLLDRSGQGKVYPLINRRRIQQMDVLEGLNVLVTISGKKNKLRVYYLSWLRNKILHNDPEVEKKQGWVNVGELEGCVHYKVVKYERIKFLVLALKNAVEVYAWAPKPYHKFMAFKSFGDLVHKPLLVDLTVEEGQRLKVIYGSCSGFHAVDVDSGAVYDIYLPTHIQTSIQCHAIIILPNTDGIELLVCYEDEGVYVNTYGRITKDVVLQWGEMPTSVAYIRSNQIMGWGEKAIEIRSVETGHLDGVFMHKRAQRLKFLCERNDKVFFASVRTGGASQVYFMTLGRSSLMSW</sequence>
<protein>
    <recommendedName>
        <fullName evidence="2">non-specific serine/threonine protein kinase</fullName>
        <ecNumber evidence="2">2.7.11.1</ecNumber>
    </recommendedName>
</protein>
<dbReference type="RefSeq" id="XP_034073153.1">
    <property type="nucleotide sequence ID" value="XM_034217262.1"/>
</dbReference>
<dbReference type="InterPro" id="IPR001180">
    <property type="entry name" value="CNH_dom"/>
</dbReference>
<evidence type="ECO:0000256" key="3">
    <source>
        <dbReference type="ARBA" id="ARBA00022527"/>
    </source>
</evidence>
<dbReference type="FunFam" id="3.30.200.20:FF:000006">
    <property type="entry name" value="TRAF2 and NCK-interacting protein kinase isoform 4"/>
    <property type="match status" value="1"/>
</dbReference>
<dbReference type="Gene3D" id="3.30.200.20">
    <property type="entry name" value="Phosphorylase Kinase, domain 1"/>
    <property type="match status" value="1"/>
</dbReference>
<dbReference type="Proteomes" id="UP000515161">
    <property type="component" value="Unplaced"/>
</dbReference>
<dbReference type="PROSITE" id="PS50219">
    <property type="entry name" value="CNH"/>
    <property type="match status" value="1"/>
</dbReference>
<dbReference type="PROSITE" id="PS00108">
    <property type="entry name" value="PROTEIN_KINASE_ST"/>
    <property type="match status" value="1"/>
</dbReference>
<evidence type="ECO:0000256" key="1">
    <source>
        <dbReference type="ARBA" id="ARBA00008874"/>
    </source>
</evidence>
<dbReference type="Pfam" id="PF00780">
    <property type="entry name" value="CNH"/>
    <property type="match status" value="1"/>
</dbReference>
<dbReference type="AlphaFoldDB" id="A0A6P8U8J6"/>